<dbReference type="AlphaFoldDB" id="A0AAV6GRW8"/>
<proteinExistence type="predicted"/>
<dbReference type="InterPro" id="IPR028260">
    <property type="entry name" value="FAM177"/>
</dbReference>
<comment type="caution">
    <text evidence="2">The sequence shown here is derived from an EMBL/GenBank/DDBJ whole genome shotgun (WGS) entry which is preliminary data.</text>
</comment>
<sequence length="180" mass="20497">MNDNLIRDLHMQETSFDHRSHDRRIIYFANGETLEESEGEEENDEDANQKEPFSQAVDTTNLSWGEYSRFLGTKIGKKSLQTCDYLGEKLARLLGLHSAKYQYAIDEFKRDQKEKNIKEESSDVFMEDDTENINLAQKKSRKYGATGSPKVASPQSSISAPSVKRMAVGTNNNGYQDDDQ</sequence>
<keyword evidence="3" id="KW-1185">Reference proteome</keyword>
<dbReference type="Proteomes" id="UP000823561">
    <property type="component" value="Chromosome 8"/>
</dbReference>
<feature type="compositionally biased region" description="Acidic residues" evidence="1">
    <location>
        <begin position="33"/>
        <end position="46"/>
    </location>
</feature>
<gene>
    <name evidence="2" type="ORF">AALO_G00114930</name>
</gene>
<reference evidence="2" key="1">
    <citation type="submission" date="2020-10" db="EMBL/GenBank/DDBJ databases">
        <title>Chromosome-scale genome assembly of the Allis shad, Alosa alosa.</title>
        <authorList>
            <person name="Margot Z."/>
            <person name="Christophe K."/>
            <person name="Cabau C."/>
            <person name="Louis A."/>
            <person name="Berthelot C."/>
            <person name="Parey E."/>
            <person name="Roest Crollius H."/>
            <person name="Montfort J."/>
            <person name="Robinson-Rechavi M."/>
            <person name="Bucao C."/>
            <person name="Bouchez O."/>
            <person name="Gislard M."/>
            <person name="Lluch J."/>
            <person name="Milhes M."/>
            <person name="Lampietro C."/>
            <person name="Lopez Roques C."/>
            <person name="Donnadieu C."/>
            <person name="Braasch I."/>
            <person name="Desvignes T."/>
            <person name="Postlethwait J."/>
            <person name="Bobe J."/>
            <person name="Guiguen Y."/>
        </authorList>
    </citation>
    <scope>NUCLEOTIDE SEQUENCE</scope>
    <source>
        <strain evidence="2">M-15738</strain>
        <tissue evidence="2">Blood</tissue>
    </source>
</reference>
<evidence type="ECO:0008006" key="4">
    <source>
        <dbReference type="Google" id="ProtNLM"/>
    </source>
</evidence>
<accession>A0AAV6GRW8</accession>
<feature type="region of interest" description="Disordered" evidence="1">
    <location>
        <begin position="32"/>
        <end position="53"/>
    </location>
</feature>
<feature type="region of interest" description="Disordered" evidence="1">
    <location>
        <begin position="119"/>
        <end position="180"/>
    </location>
</feature>
<evidence type="ECO:0000256" key="1">
    <source>
        <dbReference type="SAM" id="MobiDB-lite"/>
    </source>
</evidence>
<dbReference type="PANTHER" id="PTHR31206:SF9">
    <property type="entry name" value="PROTEIN FAM177B"/>
    <property type="match status" value="1"/>
</dbReference>
<feature type="compositionally biased region" description="Polar residues" evidence="1">
    <location>
        <begin position="169"/>
        <end position="180"/>
    </location>
</feature>
<dbReference type="Pfam" id="PF14774">
    <property type="entry name" value="FAM177"/>
    <property type="match status" value="1"/>
</dbReference>
<evidence type="ECO:0000313" key="2">
    <source>
        <dbReference type="EMBL" id="KAG5277209.1"/>
    </source>
</evidence>
<evidence type="ECO:0000313" key="3">
    <source>
        <dbReference type="Proteomes" id="UP000823561"/>
    </source>
</evidence>
<dbReference type="PANTHER" id="PTHR31206">
    <property type="entry name" value="LP10445P"/>
    <property type="match status" value="1"/>
</dbReference>
<name>A0AAV6GRW8_9TELE</name>
<organism evidence="2 3">
    <name type="scientific">Alosa alosa</name>
    <name type="common">allis shad</name>
    <dbReference type="NCBI Taxonomy" id="278164"/>
    <lineage>
        <taxon>Eukaryota</taxon>
        <taxon>Metazoa</taxon>
        <taxon>Chordata</taxon>
        <taxon>Craniata</taxon>
        <taxon>Vertebrata</taxon>
        <taxon>Euteleostomi</taxon>
        <taxon>Actinopterygii</taxon>
        <taxon>Neopterygii</taxon>
        <taxon>Teleostei</taxon>
        <taxon>Clupei</taxon>
        <taxon>Clupeiformes</taxon>
        <taxon>Clupeoidei</taxon>
        <taxon>Clupeidae</taxon>
        <taxon>Alosa</taxon>
    </lineage>
</organism>
<dbReference type="EMBL" id="JADWDJ010000008">
    <property type="protein sequence ID" value="KAG5277209.1"/>
    <property type="molecule type" value="Genomic_DNA"/>
</dbReference>
<protein>
    <recommendedName>
        <fullName evidence="4">Protein FAM177A1</fullName>
    </recommendedName>
</protein>